<dbReference type="AlphaFoldDB" id="A0A0E9PU98"/>
<reference evidence="1" key="1">
    <citation type="submission" date="2014-11" db="EMBL/GenBank/DDBJ databases">
        <authorList>
            <person name="Amaro Gonzalez C."/>
        </authorList>
    </citation>
    <scope>NUCLEOTIDE SEQUENCE</scope>
</reference>
<dbReference type="EMBL" id="GBXM01100907">
    <property type="protein sequence ID" value="JAH07670.1"/>
    <property type="molecule type" value="Transcribed_RNA"/>
</dbReference>
<reference evidence="1" key="2">
    <citation type="journal article" date="2015" name="Fish Shellfish Immunol.">
        <title>Early steps in the European eel (Anguilla anguilla)-Vibrio vulnificus interaction in the gills: Role of the RtxA13 toxin.</title>
        <authorList>
            <person name="Callol A."/>
            <person name="Pajuelo D."/>
            <person name="Ebbesson L."/>
            <person name="Teles M."/>
            <person name="MacKenzie S."/>
            <person name="Amaro C."/>
        </authorList>
    </citation>
    <scope>NUCLEOTIDE SEQUENCE</scope>
</reference>
<sequence length="26" mass="3166">MMNLSHCRNFLQESFLFSFACLRWPS</sequence>
<proteinExistence type="predicted"/>
<accession>A0A0E9PU98</accession>
<protein>
    <submittedName>
        <fullName evidence="1">Uncharacterized protein</fullName>
    </submittedName>
</protein>
<organism evidence="1">
    <name type="scientific">Anguilla anguilla</name>
    <name type="common">European freshwater eel</name>
    <name type="synonym">Muraena anguilla</name>
    <dbReference type="NCBI Taxonomy" id="7936"/>
    <lineage>
        <taxon>Eukaryota</taxon>
        <taxon>Metazoa</taxon>
        <taxon>Chordata</taxon>
        <taxon>Craniata</taxon>
        <taxon>Vertebrata</taxon>
        <taxon>Euteleostomi</taxon>
        <taxon>Actinopterygii</taxon>
        <taxon>Neopterygii</taxon>
        <taxon>Teleostei</taxon>
        <taxon>Anguilliformes</taxon>
        <taxon>Anguillidae</taxon>
        <taxon>Anguilla</taxon>
    </lineage>
</organism>
<name>A0A0E9PU98_ANGAN</name>
<evidence type="ECO:0000313" key="1">
    <source>
        <dbReference type="EMBL" id="JAH07670.1"/>
    </source>
</evidence>